<accession>A0ABR9ZZS8</accession>
<reference evidence="5 6" key="1">
    <citation type="submission" date="2020-11" db="EMBL/GenBank/DDBJ databases">
        <title>Fusibacter basophilias sp. nov.</title>
        <authorList>
            <person name="Qiu D."/>
        </authorList>
    </citation>
    <scope>NUCLEOTIDE SEQUENCE [LARGE SCALE GENOMIC DNA]</scope>
    <source>
        <strain evidence="5 6">Q10-2</strain>
    </source>
</reference>
<proteinExistence type="predicted"/>
<dbReference type="InterPro" id="IPR001119">
    <property type="entry name" value="SLH_dom"/>
</dbReference>
<sequence>MKRKIIILLMITVLTTSALMSFAEESSADLLFKYGFIAGDNGDLMVDQNLTRAQACVLLSEMYGKKKAASSFVYIKNFSDVDSKDWYAPYVTYAKTSGWVSGYPDGTFKPNASVSRQEWSAMLMNALGYTYEWSNVILDMNTLGINFTAANSAALKRGEAFNGMWQALLTPAKNDVLALGLKLNKIPEDVIASLGGNTSTDSTTANSGDFEIKSYKAIGLTELEFTFSKALDNKMNMDLSHVELKQDSNFFLKPLKIVLSQDMMSLNIVTNIPIIQNRALEITFKDIDAKDGSKMTEKKLSNIQFADTTLPQLRSAEIIGDYYIKVTFNEPVQSDEDQYPNIDTDSEPELYSTDFVVNGGQISVYDAKLSNNNKTAIIQCGSKLTEPVKIKAQNTIKDYAGFNLYVTELTAELNKDTVGPKVVSYRVNSPTQVVLVWDEDLKLINGLYAAYYHTNATSSIDQNLTKDQLNGNEMTLNFSKKPLNAGSNNVIVLSGAVSDYAGNKNVTETVTVMLPPDNTKPTVVGEPDIIDDHTVVVYFSEALKNTTGELNLFSNYVFKDQDGNEVRLSSAVYDAKAYTITIRTIDKLMGNYTLAFKNFKDYSDNVLEDSGHKFSVQDMTVPSPAKWFAKVFFTSSSEQDVLLFFDEAMNMSGKYSVLDRNNYSINGIKLSSLPANSVSIKKIDDMTVQFTIARSNYGGINIAVDGNTSADAVDMTINRVADISGNITESNENYVDLREKANITVEEFRYIGNNQCEIVLSDKVDVVDVADFEITKNNGYYAITSHTLSTDEKNRTVITAILSYPIDNIYGFLLKTVGQNTKTSFGETFSSISSYKQMTEYIVSGIKKVFINGQSVDDAYYTKGTGIVTIEFTKPLNGNTISSLTFDIPGVTIDKIVTNYSALQLYINVLDQDKISQYMSIIQKYPLVDNEGLKIENISTRIEYIN</sequence>
<dbReference type="Gene3D" id="2.60.40.1220">
    <property type="match status" value="2"/>
</dbReference>
<feature type="chain" id="PRO_5047170889" evidence="3">
    <location>
        <begin position="24"/>
        <end position="946"/>
    </location>
</feature>
<feature type="domain" description="SLH" evidence="4">
    <location>
        <begin position="74"/>
        <end position="137"/>
    </location>
</feature>
<evidence type="ECO:0000256" key="1">
    <source>
        <dbReference type="ARBA" id="ARBA00022729"/>
    </source>
</evidence>
<name>A0ABR9ZZS8_9FIRM</name>
<dbReference type="Proteomes" id="UP000614200">
    <property type="component" value="Unassembled WGS sequence"/>
</dbReference>
<keyword evidence="1 3" id="KW-0732">Signal</keyword>
<evidence type="ECO:0000313" key="6">
    <source>
        <dbReference type="Proteomes" id="UP000614200"/>
    </source>
</evidence>
<keyword evidence="2" id="KW-0677">Repeat</keyword>
<dbReference type="EMBL" id="JADKNH010000013">
    <property type="protein sequence ID" value="MBF4695119.1"/>
    <property type="molecule type" value="Genomic_DNA"/>
</dbReference>
<dbReference type="InterPro" id="IPR014755">
    <property type="entry name" value="Cu-Rt/internalin_Ig-like"/>
</dbReference>
<organism evidence="5 6">
    <name type="scientific">Fusibacter ferrireducens</name>
    <dbReference type="NCBI Taxonomy" id="2785058"/>
    <lineage>
        <taxon>Bacteria</taxon>
        <taxon>Bacillati</taxon>
        <taxon>Bacillota</taxon>
        <taxon>Clostridia</taxon>
        <taxon>Eubacteriales</taxon>
        <taxon>Eubacteriales Family XII. Incertae Sedis</taxon>
        <taxon>Fusibacter</taxon>
    </lineage>
</organism>
<comment type="caution">
    <text evidence="5">The sequence shown here is derived from an EMBL/GenBank/DDBJ whole genome shotgun (WGS) entry which is preliminary data.</text>
</comment>
<evidence type="ECO:0000313" key="5">
    <source>
        <dbReference type="EMBL" id="MBF4695119.1"/>
    </source>
</evidence>
<dbReference type="RefSeq" id="WP_194703362.1">
    <property type="nucleotide sequence ID" value="NZ_JADKNH010000013.1"/>
</dbReference>
<evidence type="ECO:0000259" key="4">
    <source>
        <dbReference type="PROSITE" id="PS51272"/>
    </source>
</evidence>
<evidence type="ECO:0000256" key="2">
    <source>
        <dbReference type="ARBA" id="ARBA00022737"/>
    </source>
</evidence>
<protein>
    <submittedName>
        <fullName evidence="5">S-layer homology domain-containing protein</fullName>
    </submittedName>
</protein>
<dbReference type="Pfam" id="PF00395">
    <property type="entry name" value="SLH"/>
    <property type="match status" value="1"/>
</dbReference>
<gene>
    <name evidence="5" type="ORF">ISU02_18625</name>
</gene>
<dbReference type="PROSITE" id="PS51272">
    <property type="entry name" value="SLH"/>
    <property type="match status" value="1"/>
</dbReference>
<keyword evidence="6" id="KW-1185">Reference proteome</keyword>
<feature type="signal peptide" evidence="3">
    <location>
        <begin position="1"/>
        <end position="23"/>
    </location>
</feature>
<evidence type="ECO:0000256" key="3">
    <source>
        <dbReference type="SAM" id="SignalP"/>
    </source>
</evidence>